<dbReference type="SUPFAM" id="SSF46565">
    <property type="entry name" value="Chaperone J-domain"/>
    <property type="match status" value="1"/>
</dbReference>
<dbReference type="InterPro" id="IPR036869">
    <property type="entry name" value="J_dom_sf"/>
</dbReference>
<protein>
    <submittedName>
        <fullName evidence="2">Molecular chaperone DnaJ</fullName>
    </submittedName>
</protein>
<organism evidence="2 3">
    <name type="scientific">Candidatus Desulfobia pelagia</name>
    <dbReference type="NCBI Taxonomy" id="2841692"/>
    <lineage>
        <taxon>Bacteria</taxon>
        <taxon>Pseudomonadati</taxon>
        <taxon>Thermodesulfobacteriota</taxon>
        <taxon>Desulfobulbia</taxon>
        <taxon>Desulfobulbales</taxon>
        <taxon>Desulfobulbaceae</taxon>
        <taxon>Candidatus Desulfobia</taxon>
    </lineage>
</organism>
<gene>
    <name evidence="2" type="ORF">H8E41_03120</name>
</gene>
<evidence type="ECO:0000313" key="3">
    <source>
        <dbReference type="Proteomes" id="UP000614424"/>
    </source>
</evidence>
<dbReference type="Gene3D" id="1.10.287.110">
    <property type="entry name" value="DnaJ domain"/>
    <property type="match status" value="1"/>
</dbReference>
<sequence>MNGVAAEHELYRACQIIFGEELTVSREFLEYLQMSGVKSAFRKKAFEIHPDRATFQGSNQTGLDEKCFCSVREAYEALTCYVDARERGFRFSGLRPHLQTSSVRSPLRSHDVQNRNGRSASPSHGHKASPPGGDKRIFCRQRPSRIPLPRRPLLFGQYLYYAGHINWSDLADALIWQRRQCPKLGEIARRNGWLNTTQISTVLRHSTPGQPFGKTARYLGLLSESQLHTLLLRQKRMQKKFGEYFVEKKMFSVHQLAKLLVSFRRHNTQQFRPSFHGSRIK</sequence>
<accession>A0A8J6NDI6</accession>
<proteinExistence type="predicted"/>
<dbReference type="EMBL" id="JACNJZ010000058">
    <property type="protein sequence ID" value="MBC8316869.1"/>
    <property type="molecule type" value="Genomic_DNA"/>
</dbReference>
<comment type="caution">
    <text evidence="2">The sequence shown here is derived from an EMBL/GenBank/DDBJ whole genome shotgun (WGS) entry which is preliminary data.</text>
</comment>
<evidence type="ECO:0000256" key="1">
    <source>
        <dbReference type="SAM" id="MobiDB-lite"/>
    </source>
</evidence>
<dbReference type="AlphaFoldDB" id="A0A8J6NDI6"/>
<name>A0A8J6NDI6_9BACT</name>
<feature type="region of interest" description="Disordered" evidence="1">
    <location>
        <begin position="100"/>
        <end position="139"/>
    </location>
</feature>
<reference evidence="2 3" key="1">
    <citation type="submission" date="2020-08" db="EMBL/GenBank/DDBJ databases">
        <title>Bridging the membrane lipid divide: bacteria of the FCB group superphylum have the potential to synthesize archaeal ether lipids.</title>
        <authorList>
            <person name="Villanueva L."/>
            <person name="Von Meijenfeldt F.A.B."/>
            <person name="Westbye A.B."/>
            <person name="Yadav S."/>
            <person name="Hopmans E.C."/>
            <person name="Dutilh B.E."/>
            <person name="Sinninghe Damste J.S."/>
        </authorList>
    </citation>
    <scope>NUCLEOTIDE SEQUENCE [LARGE SCALE GENOMIC DNA]</scope>
    <source>
        <strain evidence="2">NIOZ-UU47</strain>
    </source>
</reference>
<dbReference type="Proteomes" id="UP000614424">
    <property type="component" value="Unassembled WGS sequence"/>
</dbReference>
<evidence type="ECO:0000313" key="2">
    <source>
        <dbReference type="EMBL" id="MBC8316869.1"/>
    </source>
</evidence>